<feature type="domain" description="Peptidoglycan binding-like" evidence="1">
    <location>
        <begin position="274"/>
        <end position="318"/>
    </location>
</feature>
<dbReference type="AlphaFoldDB" id="A0AAJ1TK59"/>
<dbReference type="InterPro" id="IPR036365">
    <property type="entry name" value="PGBD-like_sf"/>
</dbReference>
<dbReference type="InterPro" id="IPR036505">
    <property type="entry name" value="Amidase/PGRP_sf"/>
</dbReference>
<protein>
    <submittedName>
        <fullName evidence="2">Peptidoglycan hydrolase-like protein with peptidoglycan-binding domain</fullName>
    </submittedName>
</protein>
<evidence type="ECO:0000313" key="2">
    <source>
        <dbReference type="EMBL" id="MDQ0417559.1"/>
    </source>
</evidence>
<dbReference type="Pfam" id="PF01471">
    <property type="entry name" value="PG_binding_1"/>
    <property type="match status" value="2"/>
</dbReference>
<feature type="domain" description="Peptidoglycan binding-like" evidence="1">
    <location>
        <begin position="213"/>
        <end position="250"/>
    </location>
</feature>
<dbReference type="SUPFAM" id="SSF55846">
    <property type="entry name" value="N-acetylmuramoyl-L-alanine amidase-like"/>
    <property type="match status" value="1"/>
</dbReference>
<reference evidence="2 3" key="1">
    <citation type="submission" date="2023-07" db="EMBL/GenBank/DDBJ databases">
        <title>Genomic Encyclopedia of Type Strains, Phase IV (KMG-IV): sequencing the most valuable type-strain genomes for metagenomic binning, comparative biology and taxonomic classification.</title>
        <authorList>
            <person name="Goeker M."/>
        </authorList>
    </citation>
    <scope>NUCLEOTIDE SEQUENCE [LARGE SCALE GENOMIC DNA]</scope>
    <source>
        <strain evidence="2 3">DSM 46876</strain>
    </source>
</reference>
<dbReference type="InterPro" id="IPR002477">
    <property type="entry name" value="Peptidoglycan-bd-like"/>
</dbReference>
<accession>A0AAJ1TK59</accession>
<dbReference type="InterPro" id="IPR036366">
    <property type="entry name" value="PGBDSf"/>
</dbReference>
<evidence type="ECO:0000313" key="3">
    <source>
        <dbReference type="Proteomes" id="UP001238450"/>
    </source>
</evidence>
<dbReference type="Gene3D" id="1.10.101.10">
    <property type="entry name" value="PGBD-like superfamily/PGBD"/>
    <property type="match status" value="2"/>
</dbReference>
<keyword evidence="3" id="KW-1185">Reference proteome</keyword>
<dbReference type="Proteomes" id="UP001238450">
    <property type="component" value="Unassembled WGS sequence"/>
</dbReference>
<proteinExistence type="predicted"/>
<organism evidence="2 3">
    <name type="scientific">Croceifilum oryzae</name>
    <dbReference type="NCBI Taxonomy" id="1553429"/>
    <lineage>
        <taxon>Bacteria</taxon>
        <taxon>Bacillati</taxon>
        <taxon>Bacillota</taxon>
        <taxon>Bacilli</taxon>
        <taxon>Bacillales</taxon>
        <taxon>Thermoactinomycetaceae</taxon>
        <taxon>Croceifilum</taxon>
    </lineage>
</organism>
<keyword evidence="2" id="KW-0378">Hydrolase</keyword>
<sequence>MTWAYGKIVTVNELIDYIVENDQAKHPEIHIHHTWKPDHSNFNGANYITLQNGMRSAHLGRGFITIAQHVSLFPDGRFVLGRDINLPPASATGYNDSDSDGVHPFMVETVGNFDVGHDPFQPPQSTALFQLTAYFVKYKGAKIKFHNEMSSKTCPGTSINKQWFVGEVQKIVGGGSGPQIPEPGYTEIIYPGYLIKQGSRGPVVGRIQKKLGVNADQIFGPVTEKAVRNWQKSHGINVDGVIGPTTWNSMFNNPNVYPGKLIRRGSKGDVVRVIQRKLGGLVVDGVYGVKTEGAVKAFQRKKGLAVDGVVGSRTWRALFE</sequence>
<name>A0AAJ1TK59_9BACL</name>
<evidence type="ECO:0000259" key="1">
    <source>
        <dbReference type="Pfam" id="PF01471"/>
    </source>
</evidence>
<dbReference type="GO" id="GO:0008745">
    <property type="term" value="F:N-acetylmuramoyl-L-alanine amidase activity"/>
    <property type="evidence" value="ECO:0007669"/>
    <property type="project" value="InterPro"/>
</dbReference>
<dbReference type="Gene3D" id="3.40.80.10">
    <property type="entry name" value="Peptidoglycan recognition protein-like"/>
    <property type="match status" value="1"/>
</dbReference>
<gene>
    <name evidence="2" type="ORF">J2Z48_001732</name>
</gene>
<dbReference type="SUPFAM" id="SSF47090">
    <property type="entry name" value="PGBD-like"/>
    <property type="match status" value="2"/>
</dbReference>
<dbReference type="RefSeq" id="WP_307252672.1">
    <property type="nucleotide sequence ID" value="NZ_JAUSUV010000006.1"/>
</dbReference>
<dbReference type="GO" id="GO:0009253">
    <property type="term" value="P:peptidoglycan catabolic process"/>
    <property type="evidence" value="ECO:0007669"/>
    <property type="project" value="InterPro"/>
</dbReference>
<dbReference type="EMBL" id="JAUSUV010000006">
    <property type="protein sequence ID" value="MDQ0417559.1"/>
    <property type="molecule type" value="Genomic_DNA"/>
</dbReference>
<comment type="caution">
    <text evidence="2">The sequence shown here is derived from an EMBL/GenBank/DDBJ whole genome shotgun (WGS) entry which is preliminary data.</text>
</comment>